<dbReference type="Pfam" id="PF21635">
    <property type="entry name" value="Mov-10_helical"/>
    <property type="match status" value="1"/>
</dbReference>
<keyword evidence="10" id="KW-0943">RNA-mediated gene silencing</keyword>
<evidence type="ECO:0000256" key="8">
    <source>
        <dbReference type="ARBA" id="ARBA00022840"/>
    </source>
</evidence>
<dbReference type="FunFam" id="3.40.50.300:FF:000608">
    <property type="entry name" value="Mov10 RISC complex RNA helicase"/>
    <property type="match status" value="1"/>
</dbReference>
<dbReference type="GO" id="GO:0016787">
    <property type="term" value="F:hydrolase activity"/>
    <property type="evidence" value="ECO:0007669"/>
    <property type="project" value="UniProtKB-KW"/>
</dbReference>
<dbReference type="InterPro" id="IPR041679">
    <property type="entry name" value="DNA2/NAM7-like_C"/>
</dbReference>
<dbReference type="OMA" id="KHNRYYY"/>
<dbReference type="GO" id="GO:0061158">
    <property type="term" value="P:3'-UTR-mediated mRNA destabilization"/>
    <property type="evidence" value="ECO:0007669"/>
    <property type="project" value="Ensembl"/>
</dbReference>
<dbReference type="GO" id="GO:0005829">
    <property type="term" value="C:cytosol"/>
    <property type="evidence" value="ECO:0000318"/>
    <property type="project" value="GO_Central"/>
</dbReference>
<dbReference type="GO" id="GO:0035194">
    <property type="term" value="P:regulatory ncRNA-mediated post-transcriptional gene silencing"/>
    <property type="evidence" value="ECO:0000318"/>
    <property type="project" value="GO_Central"/>
</dbReference>
<evidence type="ECO:0000256" key="11">
    <source>
        <dbReference type="ARBA" id="ARBA00047984"/>
    </source>
</evidence>
<keyword evidence="8" id="KW-0067">ATP-binding</keyword>
<dbReference type="Pfam" id="PF13087">
    <property type="entry name" value="AAA_12"/>
    <property type="match status" value="1"/>
</dbReference>
<evidence type="ECO:0000256" key="10">
    <source>
        <dbReference type="ARBA" id="ARBA00023158"/>
    </source>
</evidence>
<dbReference type="RefSeq" id="XP_028924215.1">
    <property type="nucleotide sequence ID" value="XM_029068382.1"/>
</dbReference>
<evidence type="ECO:0000259" key="16">
    <source>
        <dbReference type="Pfam" id="PF21633"/>
    </source>
</evidence>
<dbReference type="KEGG" id="oaa:100681573"/>
<organism evidence="19 20">
    <name type="scientific">Ornithorhynchus anatinus</name>
    <name type="common">Duckbill platypus</name>
    <dbReference type="NCBI Taxonomy" id="9258"/>
    <lineage>
        <taxon>Eukaryota</taxon>
        <taxon>Metazoa</taxon>
        <taxon>Chordata</taxon>
        <taxon>Craniata</taxon>
        <taxon>Vertebrata</taxon>
        <taxon>Euteleostomi</taxon>
        <taxon>Mammalia</taxon>
        <taxon>Monotremata</taxon>
        <taxon>Ornithorhynchidae</taxon>
        <taxon>Ornithorhynchus</taxon>
    </lineage>
</organism>
<keyword evidence="4" id="KW-0963">Cytoplasm</keyword>
<evidence type="ECO:0000256" key="6">
    <source>
        <dbReference type="ARBA" id="ARBA00022801"/>
    </source>
</evidence>
<reference evidence="19 20" key="1">
    <citation type="journal article" date="2008" name="Nature">
        <title>Genome analysis of the platypus reveals unique signatures of evolution.</title>
        <authorList>
            <person name="Warren W.C."/>
            <person name="Hillier L.W."/>
            <person name="Marshall Graves J.A."/>
            <person name="Birney E."/>
            <person name="Ponting C.P."/>
            <person name="Grutzner F."/>
            <person name="Belov K."/>
            <person name="Miller W."/>
            <person name="Clarke L."/>
            <person name="Chinwalla A.T."/>
            <person name="Yang S.P."/>
            <person name="Heger A."/>
            <person name="Locke D.P."/>
            <person name="Miethke P."/>
            <person name="Waters P.D."/>
            <person name="Veyrunes F."/>
            <person name="Fulton L."/>
            <person name="Fulton B."/>
            <person name="Graves T."/>
            <person name="Wallis J."/>
            <person name="Puente X.S."/>
            <person name="Lopez-Otin C."/>
            <person name="Ordonez G.R."/>
            <person name="Eichler E.E."/>
            <person name="Chen L."/>
            <person name="Cheng Z."/>
            <person name="Deakin J.E."/>
            <person name="Alsop A."/>
            <person name="Thompson K."/>
            <person name="Kirby P."/>
            <person name="Papenfuss A.T."/>
            <person name="Wakefield M.J."/>
            <person name="Olender T."/>
            <person name="Lancet D."/>
            <person name="Huttley G.A."/>
            <person name="Smit A.F."/>
            <person name="Pask A."/>
            <person name="Temple-Smith P."/>
            <person name="Batzer M.A."/>
            <person name="Walker J.A."/>
            <person name="Konkel M.K."/>
            <person name="Harris R.S."/>
            <person name="Whittington C.M."/>
            <person name="Wong E.S."/>
            <person name="Gemmell N.J."/>
            <person name="Buschiazzo E."/>
            <person name="Vargas Jentzsch I.M."/>
            <person name="Merkel A."/>
            <person name="Schmitz J."/>
            <person name="Zemann A."/>
            <person name="Churakov G."/>
            <person name="Kriegs J.O."/>
            <person name="Brosius J."/>
            <person name="Murchison E.P."/>
            <person name="Sachidanandam R."/>
            <person name="Smith C."/>
            <person name="Hannon G.J."/>
            <person name="Tsend-Ayush E."/>
            <person name="McMillan D."/>
            <person name="Attenborough R."/>
            <person name="Rens W."/>
            <person name="Ferguson-Smith M."/>
            <person name="Lefevre C.M."/>
            <person name="Sharp J.A."/>
            <person name="Nicholas K.R."/>
            <person name="Ray D.A."/>
            <person name="Kube M."/>
            <person name="Reinhardt R."/>
            <person name="Pringle T.H."/>
            <person name="Taylor J."/>
            <person name="Jones R.C."/>
            <person name="Nixon B."/>
            <person name="Dacheux J.L."/>
            <person name="Niwa H."/>
            <person name="Sekita Y."/>
            <person name="Huang X."/>
            <person name="Stark A."/>
            <person name="Kheradpour P."/>
            <person name="Kellis M."/>
            <person name="Flicek P."/>
            <person name="Chen Y."/>
            <person name="Webber C."/>
            <person name="Hardison R."/>
            <person name="Nelson J."/>
            <person name="Hallsworth-Pepin K."/>
            <person name="Delehaunty K."/>
            <person name="Markovic C."/>
            <person name="Minx P."/>
            <person name="Feng Y."/>
            <person name="Kremitzki C."/>
            <person name="Mitreva M."/>
            <person name="Glasscock J."/>
            <person name="Wylie T."/>
            <person name="Wohldmann P."/>
            <person name="Thiru P."/>
            <person name="Nhan M.N."/>
            <person name="Pohl C.S."/>
            <person name="Smith S.M."/>
            <person name="Hou S."/>
            <person name="Nefedov M."/>
            <person name="de Jong P.J."/>
            <person name="Renfree M.B."/>
            <person name="Mardis E.R."/>
            <person name="Wilson R.K."/>
        </authorList>
    </citation>
    <scope>NUCLEOTIDE SEQUENCE [LARGE SCALE GENOMIC DNA]</scope>
    <source>
        <strain evidence="19 20">Glennie</strain>
    </source>
</reference>
<keyword evidence="9" id="KW-0694">RNA-binding</keyword>
<keyword evidence="7" id="KW-0347">Helicase</keyword>
<dbReference type="InterPro" id="IPR027417">
    <property type="entry name" value="P-loop_NTPase"/>
</dbReference>
<keyword evidence="20" id="KW-1185">Reference proteome</keyword>
<dbReference type="CDD" id="cd18038">
    <property type="entry name" value="DEXXQc_Helz-like"/>
    <property type="match status" value="1"/>
</dbReference>
<feature type="domain" description="DNA2/NAM7 helicase helicase" evidence="13">
    <location>
        <begin position="621"/>
        <end position="702"/>
    </location>
</feature>
<evidence type="ECO:0000256" key="3">
    <source>
        <dbReference type="ARBA" id="ARBA00012552"/>
    </source>
</evidence>
<dbReference type="FunCoup" id="A0A6I8PBP5">
    <property type="interactions" value="1077"/>
</dbReference>
<feature type="region of interest" description="Disordered" evidence="12">
    <location>
        <begin position="264"/>
        <end position="297"/>
    </location>
</feature>
<dbReference type="GO" id="GO:0032574">
    <property type="term" value="F:5'-3' RNA helicase activity"/>
    <property type="evidence" value="ECO:0007669"/>
    <property type="project" value="Ensembl"/>
</dbReference>
<dbReference type="GeneTree" id="ENSGT00940000156024"/>
<comment type="similarity">
    <text evidence="2">Belongs to the DNA2/NAM7 helicase family. SDE3 subfamily.</text>
</comment>
<evidence type="ECO:0000256" key="9">
    <source>
        <dbReference type="ARBA" id="ARBA00022884"/>
    </source>
</evidence>
<dbReference type="GO" id="GO:0035279">
    <property type="term" value="P:miRNA-mediated gene silencing by mRNA destabilization"/>
    <property type="evidence" value="ECO:0007669"/>
    <property type="project" value="Ensembl"/>
</dbReference>
<dbReference type="GO" id="GO:0005524">
    <property type="term" value="F:ATP binding"/>
    <property type="evidence" value="ECO:0007669"/>
    <property type="project" value="UniProtKB-KW"/>
</dbReference>
<dbReference type="Proteomes" id="UP000002279">
    <property type="component" value="Chromosome 7"/>
</dbReference>
<keyword evidence="5" id="KW-0547">Nucleotide-binding</keyword>
<comment type="catalytic activity">
    <reaction evidence="11">
        <text>ATP + H2O = ADP + phosphate + H(+)</text>
        <dbReference type="Rhea" id="RHEA:13065"/>
        <dbReference type="ChEBI" id="CHEBI:15377"/>
        <dbReference type="ChEBI" id="CHEBI:15378"/>
        <dbReference type="ChEBI" id="CHEBI:30616"/>
        <dbReference type="ChEBI" id="CHEBI:43474"/>
        <dbReference type="ChEBI" id="CHEBI:456216"/>
        <dbReference type="EC" id="3.6.4.13"/>
    </reaction>
</comment>
<dbReference type="GO" id="GO:0043186">
    <property type="term" value="C:P granule"/>
    <property type="evidence" value="ECO:0000318"/>
    <property type="project" value="GO_Central"/>
</dbReference>
<dbReference type="Bgee" id="ENSOANG00000022581">
    <property type="expression patterns" value="Expressed in ovary and 7 other cell types or tissues"/>
</dbReference>
<gene>
    <name evidence="19" type="primary">MOV10</name>
</gene>
<comment type="subcellular location">
    <subcellularLocation>
        <location evidence="1">Cytoplasm</location>
        <location evidence="1">P-body</location>
    </subcellularLocation>
</comment>
<dbReference type="GO" id="GO:0003723">
    <property type="term" value="F:RNA binding"/>
    <property type="evidence" value="ECO:0000318"/>
    <property type="project" value="GO_Central"/>
</dbReference>
<dbReference type="AlphaFoldDB" id="A0A6I8PBP5"/>
<dbReference type="InterPro" id="IPR049079">
    <property type="entry name" value="Mov-10_helical"/>
</dbReference>
<dbReference type="SUPFAM" id="SSF52540">
    <property type="entry name" value="P-loop containing nucleoside triphosphate hydrolases"/>
    <property type="match status" value="1"/>
</dbReference>
<feature type="domain" description="DNA2/NAM7 helicase-like C-terminal" evidence="14">
    <location>
        <begin position="710"/>
        <end position="931"/>
    </location>
</feature>
<sequence>MSERPRTAAAAAAAMPSRFSIKQLVETGRRFISFLAENKWDGETDREVLRDLYNLFRSGQGTPVATFSSMLYGMRISNRARVTKENVIFRKKKNKINLPSRPAAGNRPLGIEQPEGRKAESLLKQIRKKRFDLITAKYGVVVEVLEKERVEVCDGQLRIRAQLHQEEKLTLQLQNRGTQPVILTRLFTLSRSSQISFQPLDDNELLPFVLHPNDSHRLRVHCRSDDVGHFPATVLWTLERPEEPGAEFIVRFLAFRAQSPLTRQLEPTAPYRRRQLPPDPPRKSKVEEGERPNRTAKSLLEKNLNLKWYDCSPLKRLVPALMKSDSSTDDPELTQIWSQLNTPLSWDNYEEKLKLLLQLEELQMEQDIKQYNLKDTTMSAEPQASSGSNLFTLKVPGVAENRPSVLRGDHLLITFSQNSRTFTYKGYVHKVELDQVKLSLHPSFPKESIAGLTFNVAFTLNRLPLRLQYRALELARKVSLEPVLFPAAPRRVPLISGDLKLTLHDRRLESNPQQVQAIRNIILDTSRPAPYLIFGPPGTGKTVTLVEAIKQVVKLMPDAHILACAPTNSAANLLCQRLLPHLSSGLYRLLAQSQDFHLVPEDIKDYCNWDEDSKDYEYPPKEKLQKYRVLITTLLTAGRLASAQFPRGHFSHIFIDEAGNTAEPESLIAVAGLLDVEDSDTPGGQLVLTGDPKQLGPVLHSQLARNHGLGMSLLERLVEKAPQYKQGPGYNSTLITKLLCNYRSHPSILEIPNRLFYQGELLPCADLMDRERFCRWEGLPRQGFPIVFHGVLGEDMREANSPSFFNAEEVHRVVEYLHELLCSQPKKGQGRLSPQHVGVISPFRKQVEKIRHCLTVLDKKLRDLNNIKDLKVGSVEEFQGQERYVIIISTVCSSHNFVQLDKDFTRGILNNPKRFNVAMTRAKALLIVVGNPILLSQDRQWKTFLQFCKDNGGYKGCPFPTDEEQGVCQQLNELSRIFPTQDNPATKDSISPLQEELAWKCEM</sequence>
<feature type="domain" description="DNA2/NAM7 helicase helicase" evidence="13">
    <location>
        <begin position="510"/>
        <end position="580"/>
    </location>
</feature>
<evidence type="ECO:0000256" key="1">
    <source>
        <dbReference type="ARBA" id="ARBA00004201"/>
    </source>
</evidence>
<evidence type="ECO:0000256" key="4">
    <source>
        <dbReference type="ARBA" id="ARBA00022490"/>
    </source>
</evidence>
<evidence type="ECO:0000256" key="5">
    <source>
        <dbReference type="ARBA" id="ARBA00022741"/>
    </source>
</evidence>
<protein>
    <recommendedName>
        <fullName evidence="3">RNA helicase</fullName>
        <ecNumber evidence="3">3.6.4.13</ecNumber>
    </recommendedName>
</protein>
<dbReference type="InterPro" id="IPR049077">
    <property type="entry name" value="MOV-10_Ig-like"/>
</dbReference>
<dbReference type="InterPro" id="IPR049075">
    <property type="entry name" value="MOV-10_N"/>
</dbReference>
<dbReference type="GO" id="GO:0141008">
    <property type="term" value="P:transposable element silencing by mRNA destabilization"/>
    <property type="evidence" value="ECO:0007669"/>
    <property type="project" value="Ensembl"/>
</dbReference>
<proteinExistence type="inferred from homology"/>
<dbReference type="PANTHER" id="PTHR45418:SF1">
    <property type="entry name" value="CANCER_TESTIS ANTIGEN 55"/>
    <property type="match status" value="1"/>
</dbReference>
<accession>A0A6I8PBP5</accession>
<dbReference type="Pfam" id="PF21632">
    <property type="entry name" value="MOV-10_N"/>
    <property type="match status" value="1"/>
</dbReference>
<dbReference type="OrthoDB" id="6513042at2759"/>
<feature type="compositionally biased region" description="Basic and acidic residues" evidence="12">
    <location>
        <begin position="280"/>
        <end position="293"/>
    </location>
</feature>
<dbReference type="Pfam" id="PF21634">
    <property type="entry name" value="MOV-10_beta-barrel"/>
    <property type="match status" value="1"/>
</dbReference>
<evidence type="ECO:0000259" key="17">
    <source>
        <dbReference type="Pfam" id="PF21634"/>
    </source>
</evidence>
<evidence type="ECO:0000256" key="12">
    <source>
        <dbReference type="SAM" id="MobiDB-lite"/>
    </source>
</evidence>
<reference evidence="19" key="3">
    <citation type="submission" date="2025-09" db="UniProtKB">
        <authorList>
            <consortium name="Ensembl"/>
        </authorList>
    </citation>
    <scope>IDENTIFICATION</scope>
    <source>
        <strain evidence="19">Glennie</strain>
    </source>
</reference>
<evidence type="ECO:0000256" key="7">
    <source>
        <dbReference type="ARBA" id="ARBA00022806"/>
    </source>
</evidence>
<feature type="domain" description="Helicase MOV-10 Ig-like" evidence="16">
    <location>
        <begin position="131"/>
        <end position="254"/>
    </location>
</feature>
<reference evidence="19" key="2">
    <citation type="submission" date="2025-08" db="UniProtKB">
        <authorList>
            <consortium name="Ensembl"/>
        </authorList>
    </citation>
    <scope>IDENTIFICATION</scope>
    <source>
        <strain evidence="19">Glennie</strain>
    </source>
</reference>
<dbReference type="CTD" id="4343"/>
<dbReference type="GO" id="GO:0000932">
    <property type="term" value="C:P-body"/>
    <property type="evidence" value="ECO:0007669"/>
    <property type="project" value="UniProtKB-SubCell"/>
</dbReference>
<feature type="domain" description="Helicase MOV-10 helical" evidence="18">
    <location>
        <begin position="309"/>
        <end position="370"/>
    </location>
</feature>
<name>A0A6I8PBP5_ORNAN</name>
<dbReference type="InterPro" id="IPR026122">
    <property type="entry name" value="MOV-10/SDE3_DEXXQ/H-box"/>
</dbReference>
<evidence type="ECO:0000259" key="18">
    <source>
        <dbReference type="Pfam" id="PF21635"/>
    </source>
</evidence>
<dbReference type="EC" id="3.6.4.13" evidence="3"/>
<dbReference type="InterPro" id="IPR049080">
    <property type="entry name" value="MOV-10-like_beta-barrel"/>
</dbReference>
<dbReference type="Ensembl" id="ENSOANT00000062595.1">
    <property type="protein sequence ID" value="ENSOANP00000051305.1"/>
    <property type="gene ID" value="ENSOANG00000022581.2"/>
</dbReference>
<dbReference type="InterPro" id="IPR047187">
    <property type="entry name" value="SF1_C_Upf1"/>
</dbReference>
<evidence type="ECO:0000256" key="2">
    <source>
        <dbReference type="ARBA" id="ARBA00005601"/>
    </source>
</evidence>
<feature type="domain" description="Helicase MOV-10-like beta-barrel" evidence="17">
    <location>
        <begin position="371"/>
        <end position="458"/>
    </location>
</feature>
<evidence type="ECO:0000313" key="19">
    <source>
        <dbReference type="Ensembl" id="ENSOANP00000051305.1"/>
    </source>
</evidence>
<dbReference type="InParanoid" id="A0A6I8PBP5"/>
<dbReference type="GO" id="GO:0051607">
    <property type="term" value="P:defense response to virus"/>
    <property type="evidence" value="ECO:0007669"/>
    <property type="project" value="Ensembl"/>
</dbReference>
<dbReference type="Pfam" id="PF21633">
    <property type="entry name" value="MOV-10_Ig-like"/>
    <property type="match status" value="1"/>
</dbReference>
<evidence type="ECO:0000259" key="14">
    <source>
        <dbReference type="Pfam" id="PF13087"/>
    </source>
</evidence>
<dbReference type="CDD" id="cd18808">
    <property type="entry name" value="SF1_C_Upf1"/>
    <property type="match status" value="1"/>
</dbReference>
<dbReference type="Pfam" id="PF13086">
    <property type="entry name" value="AAA_11"/>
    <property type="match status" value="2"/>
</dbReference>
<evidence type="ECO:0000259" key="15">
    <source>
        <dbReference type="Pfam" id="PF21632"/>
    </source>
</evidence>
<dbReference type="PANTHER" id="PTHR45418">
    <property type="entry name" value="CANCER/TESTIS ANTIGEN 55"/>
    <property type="match status" value="1"/>
</dbReference>
<feature type="domain" description="Helicase MOV-10 N-terminal" evidence="15">
    <location>
        <begin position="25"/>
        <end position="89"/>
    </location>
</feature>
<keyword evidence="6" id="KW-0378">Hydrolase</keyword>
<dbReference type="GeneID" id="100681573"/>
<evidence type="ECO:0000259" key="13">
    <source>
        <dbReference type="Pfam" id="PF13086"/>
    </source>
</evidence>
<dbReference type="Gene3D" id="3.40.50.300">
    <property type="entry name" value="P-loop containing nucleotide triphosphate hydrolases"/>
    <property type="match status" value="2"/>
</dbReference>
<evidence type="ECO:0000313" key="20">
    <source>
        <dbReference type="Proteomes" id="UP000002279"/>
    </source>
</evidence>
<dbReference type="InterPro" id="IPR041677">
    <property type="entry name" value="DNA2/NAM7_AAA_11"/>
</dbReference>